<dbReference type="GO" id="GO:0006357">
    <property type="term" value="P:regulation of transcription by RNA polymerase II"/>
    <property type="evidence" value="ECO:0007669"/>
    <property type="project" value="InterPro"/>
</dbReference>
<evidence type="ECO:0000256" key="2">
    <source>
        <dbReference type="ARBA" id="ARBA00008782"/>
    </source>
</evidence>
<comment type="caution">
    <text evidence="10">The sequence shown here is derived from an EMBL/GenBank/DDBJ whole genome shotgun (WGS) entry which is preliminary data.</text>
</comment>
<evidence type="ECO:0000256" key="3">
    <source>
        <dbReference type="ARBA" id="ARBA00020628"/>
    </source>
</evidence>
<comment type="function">
    <text evidence="9">Component of the Mediator complex, a coactivator involved in the regulated transcription of nearly all RNA polymerase II-dependent genes. Mediator functions as a bridge to convey information from gene-specific regulatory proteins to the basal RNA polymerase II transcription machinery. Mediator is recruited to promoters by direct interactions with regulatory proteins and serves as a scaffold for the assembly of a functional preinitiation complex with RNA polymerase II and the general transcription factors.</text>
</comment>
<evidence type="ECO:0000313" key="10">
    <source>
        <dbReference type="EMBL" id="KAI9636691.1"/>
    </source>
</evidence>
<dbReference type="AlphaFoldDB" id="A0AA38LWT9"/>
<dbReference type="Pfam" id="PF08689">
    <property type="entry name" value="Med5"/>
    <property type="match status" value="1"/>
</dbReference>
<accession>A0AA38LWT9</accession>
<comment type="subunit">
    <text evidence="9">Component of the Mediator complex.</text>
</comment>
<evidence type="ECO:0000256" key="1">
    <source>
        <dbReference type="ARBA" id="ARBA00004123"/>
    </source>
</evidence>
<comment type="subcellular location">
    <subcellularLocation>
        <location evidence="1 9">Nucleus</location>
    </subcellularLocation>
</comment>
<evidence type="ECO:0000256" key="9">
    <source>
        <dbReference type="RuleBase" id="RU364142"/>
    </source>
</evidence>
<evidence type="ECO:0000313" key="11">
    <source>
        <dbReference type="Proteomes" id="UP001164286"/>
    </source>
</evidence>
<dbReference type="InterPro" id="IPR014801">
    <property type="entry name" value="Mediator_Med5_fun"/>
</dbReference>
<dbReference type="PANTHER" id="PTHR35784:SF1">
    <property type="entry name" value="MEDIATOR OF RNA POLYMERASE II TRANSCRIPTION SUBUNIT 5"/>
    <property type="match status" value="1"/>
</dbReference>
<gene>
    <name evidence="9" type="primary">MED5</name>
    <name evidence="10" type="ORF">MKK02DRAFT_45395</name>
</gene>
<keyword evidence="4 9" id="KW-0805">Transcription regulation</keyword>
<organism evidence="10 11">
    <name type="scientific">Dioszegia hungarica</name>
    <dbReference type="NCBI Taxonomy" id="4972"/>
    <lineage>
        <taxon>Eukaryota</taxon>
        <taxon>Fungi</taxon>
        <taxon>Dikarya</taxon>
        <taxon>Basidiomycota</taxon>
        <taxon>Agaricomycotina</taxon>
        <taxon>Tremellomycetes</taxon>
        <taxon>Tremellales</taxon>
        <taxon>Bulleribasidiaceae</taxon>
        <taxon>Dioszegia</taxon>
    </lineage>
</organism>
<dbReference type="GO" id="GO:0016592">
    <property type="term" value="C:mediator complex"/>
    <property type="evidence" value="ECO:0007669"/>
    <property type="project" value="InterPro"/>
</dbReference>
<proteinExistence type="inferred from homology"/>
<dbReference type="GO" id="GO:0003712">
    <property type="term" value="F:transcription coregulator activity"/>
    <property type="evidence" value="ECO:0007669"/>
    <property type="project" value="InterPro"/>
</dbReference>
<keyword evidence="11" id="KW-1185">Reference proteome</keyword>
<sequence length="988" mass="104336">MAVEELSTEDVIYRAHIRAIPSAKAIRLVQSRIRQSGIAVEQARYRLSAALIALSAQTSSSTLSTSYLAEALSSGTLDSQELAIQVLFGTSNGSSLPSHCLAAISATLMGTAWATAIAQPLPAQLANPSTLSPPDIGTSASATAADAPLTPTLQLLLPLLRLCADSVTPPPLPIVALTVRLLSSLEPYPAPPLEVGLEASALLPQLPDAIAIPLRTCLGGLMADVAISQSAAELSLAAPPAASGPAGSSAESQLDFPALPSPFPADRPTPPVLLSHMISFLLTYTLNSGKTAFSLSTPSAESGLWSADLPLLKAGRYFASPEKYLVNLLESSLQLVMGTHQTITPDLQRSLLFVTERLPQLLKYWKENPVVEWPYPTNLTECLTTAFELSAANLSSFNAWVSATYAARLADAEGGDDGGSFSMVEGWSVTTIQAVLVRRLVDLDLLESSAVGTLLPGGLLPSGAVGESLLDRACSASHASLMVLEIIVAASPGASRAFAAEFSQALVVAPQIPLPDNLLINLSAHPTLLIALSSAHQPKQLLAFAVNQLLHAPTDESAQADDPQGVLTRFGEGVVFVEAVVDTFDLELPWLLARSRRAVSLGHMDGGQKTSLNGWVKALFSTEGIDDHILLSTPPRDLCWLAPSIIQQAIAATAAGRLDRDALHGGLSYFSQPLLSWCLGGIISWLSSEVIRNGLISALHLDVLQTILLSDSTPEVLIRINGKAIARILDPQSALATVFQAASFDAQAVRTKLESIHSAGRSWNAASNPSLPLNTFRSQLHVIRHLAMTQQPWSGPFLADFQDCLVSEGPLPMLEVLYSELVRPSLEFDRANGDPLACFAPTLLALTVDGYRPLAEELITTFVPRYIESSSAAAASTSDAYQLSGLIKASLLVLAELEPSRDDSGPIASLAARLAEGLAEDLGALGRRPVMEASGTGIKRVRKRKLAEGSGKALEAGQKALLEGMRKALSSDEELCARFPALAKIGLS</sequence>
<evidence type="ECO:0000256" key="6">
    <source>
        <dbReference type="ARBA" id="ARBA00023163"/>
    </source>
</evidence>
<evidence type="ECO:0000256" key="5">
    <source>
        <dbReference type="ARBA" id="ARBA00023159"/>
    </source>
</evidence>
<protein>
    <recommendedName>
        <fullName evidence="3 9">Mediator of RNA polymerase II transcription subunit 5</fullName>
    </recommendedName>
    <alternativeName>
        <fullName evidence="8 9">Mediator complex subunit 5</fullName>
    </alternativeName>
</protein>
<dbReference type="Proteomes" id="UP001164286">
    <property type="component" value="Unassembled WGS sequence"/>
</dbReference>
<reference evidence="10" key="1">
    <citation type="journal article" date="2022" name="G3 (Bethesda)">
        <title>High quality genome of the basidiomycete yeast Dioszegia hungarica PDD-24b-2 isolated from cloud water.</title>
        <authorList>
            <person name="Jarrige D."/>
            <person name="Haridas S."/>
            <person name="Bleykasten-Grosshans C."/>
            <person name="Joly M."/>
            <person name="Nadalig T."/>
            <person name="Sancelme M."/>
            <person name="Vuilleumier S."/>
            <person name="Grigoriev I.V."/>
            <person name="Amato P."/>
            <person name="Bringel F."/>
        </authorList>
    </citation>
    <scope>NUCLEOTIDE SEQUENCE</scope>
    <source>
        <strain evidence="10">PDD-24b-2</strain>
    </source>
</reference>
<evidence type="ECO:0000256" key="4">
    <source>
        <dbReference type="ARBA" id="ARBA00023015"/>
    </source>
</evidence>
<evidence type="ECO:0000256" key="8">
    <source>
        <dbReference type="ARBA" id="ARBA00031256"/>
    </source>
</evidence>
<keyword evidence="5 9" id="KW-0010">Activator</keyword>
<comment type="similarity">
    <text evidence="2 9">Belongs to the Mediator complex subunit 5 family.</text>
</comment>
<dbReference type="PANTHER" id="PTHR35784">
    <property type="entry name" value="MEDIATOR OF RNA POLYMERASE II TRANSCRIPTION SUBUNIT 5"/>
    <property type="match status" value="1"/>
</dbReference>
<keyword evidence="7 9" id="KW-0539">Nucleus</keyword>
<evidence type="ECO:0000256" key="7">
    <source>
        <dbReference type="ARBA" id="ARBA00023242"/>
    </source>
</evidence>
<keyword evidence="6 9" id="KW-0804">Transcription</keyword>
<dbReference type="EMBL" id="JAKWFO010000005">
    <property type="protein sequence ID" value="KAI9636691.1"/>
    <property type="molecule type" value="Genomic_DNA"/>
</dbReference>
<name>A0AA38LWT9_9TREE</name>